<dbReference type="InterPro" id="IPR034732">
    <property type="entry name" value="EPHD"/>
</dbReference>
<name>A0ABM2Y594_MESAU</name>
<feature type="compositionally biased region" description="Polar residues" evidence="5">
    <location>
        <begin position="108"/>
        <end position="124"/>
    </location>
</feature>
<feature type="region of interest" description="Disordered" evidence="5">
    <location>
        <begin position="97"/>
        <end position="124"/>
    </location>
</feature>
<protein>
    <submittedName>
        <fullName evidence="8">Transcription factor 20 isoform X4</fullName>
    </submittedName>
</protein>
<evidence type="ECO:0000313" key="8">
    <source>
        <dbReference type="RefSeq" id="XP_040610029.1"/>
    </source>
</evidence>
<organism evidence="7 8">
    <name type="scientific">Mesocricetus auratus</name>
    <name type="common">Golden hamster</name>
    <dbReference type="NCBI Taxonomy" id="10036"/>
    <lineage>
        <taxon>Eukaryota</taxon>
        <taxon>Metazoa</taxon>
        <taxon>Chordata</taxon>
        <taxon>Craniata</taxon>
        <taxon>Vertebrata</taxon>
        <taxon>Euteleostomi</taxon>
        <taxon>Mammalia</taxon>
        <taxon>Eutheria</taxon>
        <taxon>Euarchontoglires</taxon>
        <taxon>Glires</taxon>
        <taxon>Rodentia</taxon>
        <taxon>Myomorpha</taxon>
        <taxon>Muroidea</taxon>
        <taxon>Cricetidae</taxon>
        <taxon>Cricetinae</taxon>
        <taxon>Mesocricetus</taxon>
    </lineage>
</organism>
<dbReference type="Pfam" id="PF13771">
    <property type="entry name" value="zf-HC5HC2H"/>
    <property type="match status" value="1"/>
</dbReference>
<keyword evidence="7" id="KW-1185">Reference proteome</keyword>
<keyword evidence="4" id="KW-0862">Zinc</keyword>
<evidence type="ECO:0000256" key="3">
    <source>
        <dbReference type="ARBA" id="ARBA00022771"/>
    </source>
</evidence>
<evidence type="ECO:0000256" key="1">
    <source>
        <dbReference type="ARBA" id="ARBA00022553"/>
    </source>
</evidence>
<dbReference type="PANTHER" id="PTHR14955">
    <property type="entry name" value="RETINOIC ACID INDUCED 1/TRANSCRIPTION FACTOR 20"/>
    <property type="match status" value="1"/>
</dbReference>
<evidence type="ECO:0000256" key="2">
    <source>
        <dbReference type="ARBA" id="ARBA00022723"/>
    </source>
</evidence>
<evidence type="ECO:0000313" key="7">
    <source>
        <dbReference type="Proteomes" id="UP000886700"/>
    </source>
</evidence>
<keyword evidence="2" id="KW-0479">Metal-binding</keyword>
<dbReference type="SMART" id="SM00249">
    <property type="entry name" value="PHD"/>
    <property type="match status" value="1"/>
</dbReference>
<dbReference type="InterPro" id="IPR052440">
    <property type="entry name" value="Trans_Reg/Chrom_Remod"/>
</dbReference>
<evidence type="ECO:0000256" key="5">
    <source>
        <dbReference type="SAM" id="MobiDB-lite"/>
    </source>
</evidence>
<evidence type="ECO:0000259" key="6">
    <source>
        <dbReference type="PROSITE" id="PS51805"/>
    </source>
</evidence>
<feature type="domain" description="PHD-type" evidence="6">
    <location>
        <begin position="1"/>
        <end position="97"/>
    </location>
</feature>
<dbReference type="RefSeq" id="XP_040610029.1">
    <property type="nucleotide sequence ID" value="XM_040754095.1"/>
</dbReference>
<keyword evidence="1" id="KW-0597">Phosphoprotein</keyword>
<dbReference type="PANTHER" id="PTHR14955:SF7">
    <property type="entry name" value="TRANSCRIPTION FACTOR 20"/>
    <property type="match status" value="1"/>
</dbReference>
<dbReference type="Proteomes" id="UP000886700">
    <property type="component" value="Unplaced"/>
</dbReference>
<reference evidence="8" key="1">
    <citation type="submission" date="2025-08" db="UniProtKB">
        <authorList>
            <consortium name="RefSeq"/>
        </authorList>
    </citation>
    <scope>IDENTIFICATION</scope>
    <source>
        <tissue evidence="8">Liver</tissue>
    </source>
</reference>
<dbReference type="PROSITE" id="PS51805">
    <property type="entry name" value="EPHD"/>
    <property type="match status" value="1"/>
</dbReference>
<gene>
    <name evidence="8" type="primary">Tcf20</name>
</gene>
<dbReference type="InterPro" id="IPR013083">
    <property type="entry name" value="Znf_RING/FYVE/PHD"/>
</dbReference>
<evidence type="ECO:0000256" key="4">
    <source>
        <dbReference type="ARBA" id="ARBA00022833"/>
    </source>
</evidence>
<accession>A0ABM2Y594</accession>
<dbReference type="InterPro" id="IPR001965">
    <property type="entry name" value="Znf_PHD"/>
</dbReference>
<dbReference type="GeneID" id="101844526"/>
<proteinExistence type="predicted"/>
<sequence length="124" mass="13892">MEVATSEPEDRTNKKEQEGCWPAAVLLNSMQSFREQSSYHGNQQSYPQEKCSHCQEAGATLGCYNKGCSFRYHYPCAIDADCLLHEENFSVRCPKHKPPLPCPLPPLQNKTAKGSLSTEQSERG</sequence>
<keyword evidence="3" id="KW-0863">Zinc-finger</keyword>
<dbReference type="Gene3D" id="3.30.40.10">
    <property type="entry name" value="Zinc/RING finger domain, C3HC4 (zinc finger)"/>
    <property type="match status" value="1"/>
</dbReference>